<organism evidence="2 3">
    <name type="scientific">Dillenia turbinata</name>
    <dbReference type="NCBI Taxonomy" id="194707"/>
    <lineage>
        <taxon>Eukaryota</taxon>
        <taxon>Viridiplantae</taxon>
        <taxon>Streptophyta</taxon>
        <taxon>Embryophyta</taxon>
        <taxon>Tracheophyta</taxon>
        <taxon>Spermatophyta</taxon>
        <taxon>Magnoliopsida</taxon>
        <taxon>eudicotyledons</taxon>
        <taxon>Gunneridae</taxon>
        <taxon>Pentapetalae</taxon>
        <taxon>Dilleniales</taxon>
        <taxon>Dilleniaceae</taxon>
        <taxon>Dillenia</taxon>
    </lineage>
</organism>
<evidence type="ECO:0000256" key="1">
    <source>
        <dbReference type="SAM" id="SignalP"/>
    </source>
</evidence>
<evidence type="ECO:0000313" key="3">
    <source>
        <dbReference type="Proteomes" id="UP001370490"/>
    </source>
</evidence>
<feature type="signal peptide" evidence="1">
    <location>
        <begin position="1"/>
        <end position="23"/>
    </location>
</feature>
<name>A0AAN8YXV6_9MAGN</name>
<dbReference type="Proteomes" id="UP001370490">
    <property type="component" value="Unassembled WGS sequence"/>
</dbReference>
<sequence length="65" mass="7021">MTRLISKFFILFTILTIFSSSLASVSYPGLKSPLPKPISDLQDSIAKGLGLQADEFKISGLSIDC</sequence>
<keyword evidence="1" id="KW-0732">Signal</keyword>
<protein>
    <submittedName>
        <fullName evidence="2">Uncharacterized protein</fullName>
    </submittedName>
</protein>
<accession>A0AAN8YXV6</accession>
<proteinExistence type="predicted"/>
<feature type="chain" id="PRO_5042861227" evidence="1">
    <location>
        <begin position="24"/>
        <end position="65"/>
    </location>
</feature>
<keyword evidence="3" id="KW-1185">Reference proteome</keyword>
<comment type="caution">
    <text evidence="2">The sequence shown here is derived from an EMBL/GenBank/DDBJ whole genome shotgun (WGS) entry which is preliminary data.</text>
</comment>
<dbReference type="EMBL" id="JBAMMX010000024">
    <property type="protein sequence ID" value="KAK6916245.1"/>
    <property type="molecule type" value="Genomic_DNA"/>
</dbReference>
<gene>
    <name evidence="2" type="ORF">RJ641_019106</name>
</gene>
<reference evidence="2 3" key="1">
    <citation type="submission" date="2023-12" db="EMBL/GenBank/DDBJ databases">
        <title>A high-quality genome assembly for Dillenia turbinata (Dilleniales).</title>
        <authorList>
            <person name="Chanderbali A."/>
        </authorList>
    </citation>
    <scope>NUCLEOTIDE SEQUENCE [LARGE SCALE GENOMIC DNA]</scope>
    <source>
        <strain evidence="2">LSX21</strain>
        <tissue evidence="2">Leaf</tissue>
    </source>
</reference>
<dbReference type="AlphaFoldDB" id="A0AAN8YXV6"/>
<evidence type="ECO:0000313" key="2">
    <source>
        <dbReference type="EMBL" id="KAK6916245.1"/>
    </source>
</evidence>